<keyword evidence="3" id="KW-1185">Reference proteome</keyword>
<evidence type="ECO:0000313" key="2">
    <source>
        <dbReference type="EMBL" id="CAD7697357.1"/>
    </source>
</evidence>
<evidence type="ECO:0000256" key="1">
    <source>
        <dbReference type="SAM" id="MobiDB-lite"/>
    </source>
</evidence>
<feature type="non-terminal residue" evidence="2">
    <location>
        <position position="233"/>
    </location>
</feature>
<dbReference type="EMBL" id="CAJHUC010000646">
    <property type="protein sequence ID" value="CAD7697357.1"/>
    <property type="molecule type" value="Genomic_DNA"/>
</dbReference>
<gene>
    <name evidence="2" type="ORF">OSTQU699_LOCUS2718</name>
</gene>
<protein>
    <submittedName>
        <fullName evidence="2">Uncharacterized protein</fullName>
    </submittedName>
</protein>
<name>A0A8S1ITY0_9CHLO</name>
<proteinExistence type="predicted"/>
<dbReference type="OrthoDB" id="10265969at2759"/>
<accession>A0A8S1ITY0</accession>
<feature type="non-terminal residue" evidence="2">
    <location>
        <position position="1"/>
    </location>
</feature>
<reference evidence="2" key="1">
    <citation type="submission" date="2020-12" db="EMBL/GenBank/DDBJ databases">
        <authorList>
            <person name="Iha C."/>
        </authorList>
    </citation>
    <scope>NUCLEOTIDE SEQUENCE</scope>
</reference>
<dbReference type="AlphaFoldDB" id="A0A8S1ITY0"/>
<dbReference type="GO" id="GO:0003714">
    <property type="term" value="F:transcription corepressor activity"/>
    <property type="evidence" value="ECO:0007669"/>
    <property type="project" value="InterPro"/>
</dbReference>
<evidence type="ECO:0000313" key="3">
    <source>
        <dbReference type="Proteomes" id="UP000708148"/>
    </source>
</evidence>
<feature type="region of interest" description="Disordered" evidence="1">
    <location>
        <begin position="207"/>
        <end position="233"/>
    </location>
</feature>
<organism evidence="2 3">
    <name type="scientific">Ostreobium quekettii</name>
    <dbReference type="NCBI Taxonomy" id="121088"/>
    <lineage>
        <taxon>Eukaryota</taxon>
        <taxon>Viridiplantae</taxon>
        <taxon>Chlorophyta</taxon>
        <taxon>core chlorophytes</taxon>
        <taxon>Ulvophyceae</taxon>
        <taxon>TCBD clade</taxon>
        <taxon>Bryopsidales</taxon>
        <taxon>Ostreobineae</taxon>
        <taxon>Ostreobiaceae</taxon>
        <taxon>Ostreobium</taxon>
    </lineage>
</organism>
<dbReference type="Proteomes" id="UP000708148">
    <property type="component" value="Unassembled WGS sequence"/>
</dbReference>
<sequence length="233" mass="26076">VLEDLKLRLDALPEEQRATFDVPANLLSPVQTRVISNLYGGRGTEMLRLLKDSTATAVDVIIKRVQQKQDEWCTLKAEVRQQWQKTFDENYTRSLDHHSLIFKQADKKQLASRALVQEIQDVAEKGMGSDVELRRSFGSLAPDDEPCANRLMYSFPDESVWPDVIELLAHTNAAVLSVREGDKVLRLWRRVVQPFLGLPQLVAPEAVAHEAAPPAQPTEGSAPQPEVSGETDN</sequence>
<dbReference type="PANTHER" id="PTHR12346">
    <property type="entry name" value="SIN3B-RELATED"/>
    <property type="match status" value="1"/>
</dbReference>
<dbReference type="InterPro" id="IPR039774">
    <property type="entry name" value="Sin3-like"/>
</dbReference>
<comment type="caution">
    <text evidence="2">The sequence shown here is derived from an EMBL/GenBank/DDBJ whole genome shotgun (WGS) entry which is preliminary data.</text>
</comment>